<evidence type="ECO:0000256" key="9">
    <source>
        <dbReference type="ARBA" id="ARBA00047340"/>
    </source>
</evidence>
<accession>A0A644V2M9</accession>
<evidence type="ECO:0000256" key="5">
    <source>
        <dbReference type="ARBA" id="ARBA00022573"/>
    </source>
</evidence>
<dbReference type="NCBIfam" id="TIGR03160">
    <property type="entry name" value="cobT_DBIPRT"/>
    <property type="match status" value="1"/>
</dbReference>
<keyword evidence="5" id="KW-0169">Cobalamin biosynthesis</keyword>
<dbReference type="Gene3D" id="1.10.1610.10">
    <property type="match status" value="1"/>
</dbReference>
<dbReference type="NCBIfam" id="NF000996">
    <property type="entry name" value="PRK00105.1"/>
    <property type="match status" value="1"/>
</dbReference>
<comment type="similarity">
    <text evidence="2">Belongs to the CobT family.</text>
</comment>
<evidence type="ECO:0000256" key="7">
    <source>
        <dbReference type="ARBA" id="ARBA00022679"/>
    </source>
</evidence>
<dbReference type="FunFam" id="3.40.50.10210:FF:000001">
    <property type="entry name" value="Nicotinate-nucleotide--dimethylbenzimidazole phosphoribosyltransferase"/>
    <property type="match status" value="1"/>
</dbReference>
<proteinExistence type="inferred from homology"/>
<organism evidence="10">
    <name type="scientific">bioreactor metagenome</name>
    <dbReference type="NCBI Taxonomy" id="1076179"/>
    <lineage>
        <taxon>unclassified sequences</taxon>
        <taxon>metagenomes</taxon>
        <taxon>ecological metagenomes</taxon>
    </lineage>
</organism>
<evidence type="ECO:0000256" key="6">
    <source>
        <dbReference type="ARBA" id="ARBA00022676"/>
    </source>
</evidence>
<dbReference type="InterPro" id="IPR036087">
    <property type="entry name" value="Nict_dMeBzImd_PRibTrfase_sf"/>
</dbReference>
<dbReference type="AlphaFoldDB" id="A0A644V2M9"/>
<dbReference type="PANTHER" id="PTHR43463:SF1">
    <property type="entry name" value="NICOTINATE-NUCLEOTIDE--DIMETHYLBENZIMIDAZOLE PHOSPHORIBOSYLTRANSFERASE"/>
    <property type="match status" value="1"/>
</dbReference>
<comment type="catalytic activity">
    <reaction evidence="9">
        <text>5,6-dimethylbenzimidazole + nicotinate beta-D-ribonucleotide = alpha-ribazole 5'-phosphate + nicotinate + H(+)</text>
        <dbReference type="Rhea" id="RHEA:11196"/>
        <dbReference type="ChEBI" id="CHEBI:15378"/>
        <dbReference type="ChEBI" id="CHEBI:15890"/>
        <dbReference type="ChEBI" id="CHEBI:32544"/>
        <dbReference type="ChEBI" id="CHEBI:57502"/>
        <dbReference type="ChEBI" id="CHEBI:57918"/>
        <dbReference type="EC" id="2.4.2.21"/>
    </reaction>
</comment>
<dbReference type="GO" id="GO:0008939">
    <property type="term" value="F:nicotinate-nucleotide-dimethylbenzimidazole phosphoribosyltransferase activity"/>
    <property type="evidence" value="ECO:0007669"/>
    <property type="project" value="UniProtKB-EC"/>
</dbReference>
<evidence type="ECO:0000256" key="8">
    <source>
        <dbReference type="ARBA" id="ARBA00030686"/>
    </source>
</evidence>
<dbReference type="Gene3D" id="3.40.50.10210">
    <property type="match status" value="1"/>
</dbReference>
<comment type="pathway">
    <text evidence="1">Nucleoside biosynthesis; alpha-ribazole biosynthesis; alpha-ribazole from 5,6-dimethylbenzimidazole: step 1/2.</text>
</comment>
<name>A0A644V2M9_9ZZZZ</name>
<evidence type="ECO:0000256" key="2">
    <source>
        <dbReference type="ARBA" id="ARBA00007110"/>
    </source>
</evidence>
<keyword evidence="7 10" id="KW-0808">Transferase</keyword>
<gene>
    <name evidence="10" type="primary">cobT_9</name>
    <name evidence="10" type="ORF">SDC9_31399</name>
</gene>
<dbReference type="EMBL" id="VSSQ01000205">
    <property type="protein sequence ID" value="MPL85431.1"/>
    <property type="molecule type" value="Genomic_DNA"/>
</dbReference>
<dbReference type="PANTHER" id="PTHR43463">
    <property type="entry name" value="NICOTINATE-NUCLEOTIDE--DIMETHYLBENZIMIDAZOLE PHOSPHORIBOSYLTRANSFERASE"/>
    <property type="match status" value="1"/>
</dbReference>
<dbReference type="InterPro" id="IPR003200">
    <property type="entry name" value="Nict_dMeBzImd_PRibTrfase"/>
</dbReference>
<dbReference type="SUPFAM" id="SSF52733">
    <property type="entry name" value="Nicotinate mononucleotide:5,6-dimethylbenzimidazole phosphoribosyltransferase (CobT)"/>
    <property type="match status" value="1"/>
</dbReference>
<dbReference type="CDD" id="cd02439">
    <property type="entry name" value="DMB-PRT_CobT"/>
    <property type="match status" value="1"/>
</dbReference>
<evidence type="ECO:0000256" key="4">
    <source>
        <dbReference type="ARBA" id="ARBA00015486"/>
    </source>
</evidence>
<evidence type="ECO:0000313" key="10">
    <source>
        <dbReference type="EMBL" id="MPL85431.1"/>
    </source>
</evidence>
<evidence type="ECO:0000256" key="3">
    <source>
        <dbReference type="ARBA" id="ARBA00011991"/>
    </source>
</evidence>
<dbReference type="Pfam" id="PF02277">
    <property type="entry name" value="DBI_PRT"/>
    <property type="match status" value="1"/>
</dbReference>
<dbReference type="GO" id="GO:0009236">
    <property type="term" value="P:cobalamin biosynthetic process"/>
    <property type="evidence" value="ECO:0007669"/>
    <property type="project" value="UniProtKB-KW"/>
</dbReference>
<dbReference type="InterPro" id="IPR017846">
    <property type="entry name" value="Nict_dMeBzImd_PRibTrfase_bact"/>
</dbReference>
<dbReference type="EC" id="2.4.2.21" evidence="3"/>
<dbReference type="InterPro" id="IPR023195">
    <property type="entry name" value="Nict_dMeBzImd_PRibTrfase_N"/>
</dbReference>
<keyword evidence="6 10" id="KW-0328">Glycosyltransferase</keyword>
<protein>
    <recommendedName>
        <fullName evidence="4">Nicotinate-nucleotide--dimethylbenzimidazole phosphoribosyltransferase</fullName>
        <ecNumber evidence="3">2.4.2.21</ecNumber>
    </recommendedName>
    <alternativeName>
        <fullName evidence="8">N(1)-alpha-phosphoribosyltransferase</fullName>
    </alternativeName>
</protein>
<sequence>MMKMERNTVKDLKNMMISAPDEKIGELVKQQWLTFDPNHGLGDLEKMVVKYAALTGKKPVEKLKTAMLLMCGDHGIAKYGVSAFPPEVTIQMINGYIGGSAGANVMARHANADIFITDVGVNADLTNLSQVINCKVAMGTEDFTHGQAMTREQAVEAIKAGMKVANDCIDQGYNLLATAEMGIGNTTSTAAMASAILDLPPELTVGRGSGINDERMAIKRGVVAAGLKINAPDPNDALDVLCKVGGYDHAGLAGMILAGAQRGIPSMVDGVNATAAALIAYGINPACADYMFCSHLSEEISHGKMLEMLNLHPIVDAGMRLGEGTGASLAIVILQMALDVYNQADLKGAYDA</sequence>
<evidence type="ECO:0000256" key="1">
    <source>
        <dbReference type="ARBA" id="ARBA00005049"/>
    </source>
</evidence>
<dbReference type="UniPathway" id="UPA00061">
    <property type="reaction ID" value="UER00516"/>
</dbReference>
<comment type="caution">
    <text evidence="10">The sequence shown here is derived from an EMBL/GenBank/DDBJ whole genome shotgun (WGS) entry which is preliminary data.</text>
</comment>
<reference evidence="10" key="1">
    <citation type="submission" date="2019-08" db="EMBL/GenBank/DDBJ databases">
        <authorList>
            <person name="Kucharzyk K."/>
            <person name="Murdoch R.W."/>
            <person name="Higgins S."/>
            <person name="Loffler F."/>
        </authorList>
    </citation>
    <scope>NUCLEOTIDE SEQUENCE</scope>
</reference>